<dbReference type="AlphaFoldDB" id="A0AAP0JS45"/>
<evidence type="ECO:0000256" key="11">
    <source>
        <dbReference type="ARBA" id="ARBA00023180"/>
    </source>
</evidence>
<keyword evidence="4" id="KW-1003">Cell membrane</keyword>
<evidence type="ECO:0000256" key="3">
    <source>
        <dbReference type="ARBA" id="ARBA00009592"/>
    </source>
</evidence>
<dbReference type="Proteomes" id="UP001417504">
    <property type="component" value="Unassembled WGS sequence"/>
</dbReference>
<dbReference type="Pfam" id="PF00560">
    <property type="entry name" value="LRR_1"/>
    <property type="match status" value="4"/>
</dbReference>
<dbReference type="PRINTS" id="PR00019">
    <property type="entry name" value="LEURICHRPT"/>
</dbReference>
<keyword evidence="10" id="KW-0675">Receptor</keyword>
<dbReference type="InterPro" id="IPR003591">
    <property type="entry name" value="Leu-rich_rpt_typical-subtyp"/>
</dbReference>
<keyword evidence="6 13" id="KW-0812">Transmembrane</keyword>
<dbReference type="Gene3D" id="3.80.10.10">
    <property type="entry name" value="Ribonuclease Inhibitor"/>
    <property type="match status" value="2"/>
</dbReference>
<dbReference type="PANTHER" id="PTHR27004">
    <property type="entry name" value="RECEPTOR-LIKE PROTEIN 12 ISOFORM X1"/>
    <property type="match status" value="1"/>
</dbReference>
<keyword evidence="7" id="KW-0677">Repeat</keyword>
<dbReference type="SMART" id="SM00369">
    <property type="entry name" value="LRR_TYP"/>
    <property type="match status" value="4"/>
</dbReference>
<protein>
    <submittedName>
        <fullName evidence="14">Uncharacterized protein</fullName>
    </submittedName>
</protein>
<keyword evidence="15" id="KW-1185">Reference proteome</keyword>
<keyword evidence="8 13" id="KW-1133">Transmembrane helix</keyword>
<evidence type="ECO:0000313" key="14">
    <source>
        <dbReference type="EMBL" id="KAK9138916.1"/>
    </source>
</evidence>
<dbReference type="SUPFAM" id="SSF52058">
    <property type="entry name" value="L domain-like"/>
    <property type="match status" value="1"/>
</dbReference>
<evidence type="ECO:0000256" key="12">
    <source>
        <dbReference type="ARBA" id="ARBA00037847"/>
    </source>
</evidence>
<accession>A0AAP0JS45</accession>
<sequence length="429" mass="48402">MLQLSNNRLTGPLPSGIGNMSRLIYLHLSNNQLTGNLPVELGKLPNLRMLYLSANVFYGSIPNSLCNITSLEMLDLHENHFHALLHAFQNAINLVSLIVHGNQLHGQIPRSLAHCKKLKILDLGNNMMYDKFPCWLESLPAVRILLLRSNKFYGPLKCLKTEHGFQKLHMLDLSSNDFTGYLPKEFFQGWESMRNGIASNDSNFKEEVVTLRFNFTTTLRYNNYVTVGVMNKGQYMLLNKSLDIFAFLDLSNNHFEGEISEAFGELKSLIALNLSCNNFTGRIPLSIGNLLNLQALDLSQNKLSGEIPNQLTSLTFLAVLNLSINQLTGVIPRGNQFNTFSNDSYEGNPGLCGFPLSKQCKHVDVNLPPETLDEDDAESKIKLDKKFMLMGYGSGLVIGFSIGYVMLRSDNRILAKIFKFLYYYRIVRL</sequence>
<evidence type="ECO:0000256" key="2">
    <source>
        <dbReference type="ARBA" id="ARBA00004479"/>
    </source>
</evidence>
<evidence type="ECO:0000256" key="1">
    <source>
        <dbReference type="ARBA" id="ARBA00004236"/>
    </source>
</evidence>
<comment type="caution">
    <text evidence="14">The sequence shown here is derived from an EMBL/GenBank/DDBJ whole genome shotgun (WGS) entry which is preliminary data.</text>
</comment>
<dbReference type="EMBL" id="JBBNAE010000003">
    <property type="protein sequence ID" value="KAK9138916.1"/>
    <property type="molecule type" value="Genomic_DNA"/>
</dbReference>
<proteinExistence type="inferred from homology"/>
<evidence type="ECO:0000256" key="13">
    <source>
        <dbReference type="SAM" id="Phobius"/>
    </source>
</evidence>
<evidence type="ECO:0000313" key="15">
    <source>
        <dbReference type="Proteomes" id="UP001417504"/>
    </source>
</evidence>
<evidence type="ECO:0000256" key="10">
    <source>
        <dbReference type="ARBA" id="ARBA00023170"/>
    </source>
</evidence>
<reference evidence="14 15" key="1">
    <citation type="submission" date="2024-01" db="EMBL/GenBank/DDBJ databases">
        <title>Genome assemblies of Stephania.</title>
        <authorList>
            <person name="Yang L."/>
        </authorList>
    </citation>
    <scope>NUCLEOTIDE SEQUENCE [LARGE SCALE GENOMIC DNA]</scope>
    <source>
        <strain evidence="14">QJT</strain>
        <tissue evidence="14">Leaf</tissue>
    </source>
</reference>
<dbReference type="PANTHER" id="PTHR27004:SF428">
    <property type="entry name" value="OS01G0160600 PROTEIN"/>
    <property type="match status" value="1"/>
</dbReference>
<evidence type="ECO:0000256" key="5">
    <source>
        <dbReference type="ARBA" id="ARBA00022614"/>
    </source>
</evidence>
<dbReference type="InterPro" id="IPR001611">
    <property type="entry name" value="Leu-rich_rpt"/>
</dbReference>
<dbReference type="FunFam" id="3.80.10.10:FF:000213">
    <property type="entry name" value="Tyrosine-sulfated glycopeptide receptor 1"/>
    <property type="match status" value="1"/>
</dbReference>
<comment type="similarity">
    <text evidence="3">Belongs to the RLP family.</text>
</comment>
<evidence type="ECO:0000256" key="8">
    <source>
        <dbReference type="ARBA" id="ARBA00022989"/>
    </source>
</evidence>
<dbReference type="GO" id="GO:0005886">
    <property type="term" value="C:plasma membrane"/>
    <property type="evidence" value="ECO:0007669"/>
    <property type="project" value="UniProtKB-SubCell"/>
</dbReference>
<dbReference type="Pfam" id="PF13855">
    <property type="entry name" value="LRR_8"/>
    <property type="match status" value="2"/>
</dbReference>
<evidence type="ECO:0000256" key="9">
    <source>
        <dbReference type="ARBA" id="ARBA00023136"/>
    </source>
</evidence>
<feature type="transmembrane region" description="Helical" evidence="13">
    <location>
        <begin position="387"/>
        <end position="407"/>
    </location>
</feature>
<keyword evidence="5" id="KW-0433">Leucine-rich repeat</keyword>
<evidence type="ECO:0000256" key="7">
    <source>
        <dbReference type="ARBA" id="ARBA00022737"/>
    </source>
</evidence>
<evidence type="ECO:0000256" key="4">
    <source>
        <dbReference type="ARBA" id="ARBA00022475"/>
    </source>
</evidence>
<organism evidence="14 15">
    <name type="scientific">Stephania japonica</name>
    <dbReference type="NCBI Taxonomy" id="461633"/>
    <lineage>
        <taxon>Eukaryota</taxon>
        <taxon>Viridiplantae</taxon>
        <taxon>Streptophyta</taxon>
        <taxon>Embryophyta</taxon>
        <taxon>Tracheophyta</taxon>
        <taxon>Spermatophyta</taxon>
        <taxon>Magnoliopsida</taxon>
        <taxon>Ranunculales</taxon>
        <taxon>Menispermaceae</taxon>
        <taxon>Menispermoideae</taxon>
        <taxon>Cissampelideae</taxon>
        <taxon>Stephania</taxon>
    </lineage>
</organism>
<keyword evidence="11" id="KW-0325">Glycoprotein</keyword>
<evidence type="ECO:0000256" key="6">
    <source>
        <dbReference type="ARBA" id="ARBA00022692"/>
    </source>
</evidence>
<dbReference type="InterPro" id="IPR032675">
    <property type="entry name" value="LRR_dom_sf"/>
</dbReference>
<gene>
    <name evidence="14" type="ORF">Sjap_009510</name>
</gene>
<keyword evidence="9 13" id="KW-0472">Membrane</keyword>
<name>A0AAP0JS45_9MAGN</name>
<comment type="subcellular location">
    <subcellularLocation>
        <location evidence="1">Cell membrane</location>
    </subcellularLocation>
    <subcellularLocation>
        <location evidence="12">Endomembrane system</location>
        <topology evidence="12">Single-pass membrane protein</topology>
    </subcellularLocation>
    <subcellularLocation>
        <location evidence="2">Membrane</location>
        <topology evidence="2">Single-pass type I membrane protein</topology>
    </subcellularLocation>
</comment>
<dbReference type="PROSITE" id="PS51450">
    <property type="entry name" value="LRR"/>
    <property type="match status" value="1"/>
</dbReference>